<evidence type="ECO:0000313" key="4">
    <source>
        <dbReference type="Proteomes" id="UP001234581"/>
    </source>
</evidence>
<dbReference type="Pfam" id="PF00339">
    <property type="entry name" value="Arrestin_N"/>
    <property type="match status" value="1"/>
</dbReference>
<feature type="region of interest" description="Disordered" evidence="1">
    <location>
        <begin position="424"/>
        <end position="546"/>
    </location>
</feature>
<dbReference type="Proteomes" id="UP001234581">
    <property type="component" value="Unassembled WGS sequence"/>
</dbReference>
<feature type="compositionally biased region" description="Acidic residues" evidence="1">
    <location>
        <begin position="743"/>
        <end position="759"/>
    </location>
</feature>
<proteinExistence type="predicted"/>
<dbReference type="SUPFAM" id="SSF81296">
    <property type="entry name" value="E set domains"/>
    <property type="match status" value="1"/>
</dbReference>
<evidence type="ECO:0000259" key="2">
    <source>
        <dbReference type="SMART" id="SM01017"/>
    </source>
</evidence>
<dbReference type="GeneID" id="83210113"/>
<dbReference type="InterPro" id="IPR014756">
    <property type="entry name" value="Ig_E-set"/>
</dbReference>
<feature type="compositionally biased region" description="Polar residues" evidence="1">
    <location>
        <begin position="566"/>
        <end position="585"/>
    </location>
</feature>
<feature type="compositionally biased region" description="Low complexity" evidence="1">
    <location>
        <begin position="453"/>
        <end position="462"/>
    </location>
</feature>
<dbReference type="AlphaFoldDB" id="A0AAD7Y1J4"/>
<keyword evidence="4" id="KW-1185">Reference proteome</keyword>
<feature type="region of interest" description="Disordered" evidence="1">
    <location>
        <begin position="566"/>
        <end position="671"/>
    </location>
</feature>
<name>A0AAD7Y1J4_9FUNG</name>
<feature type="region of interest" description="Disordered" evidence="1">
    <location>
        <begin position="683"/>
        <end position="779"/>
    </location>
</feature>
<gene>
    <name evidence="3" type="ORF">O0I10_002697</name>
</gene>
<sequence>MQRILASTGRRSKLALGIELDDWTYYYAGDTVKGHIVLESPKSIKISRVRMVWMGVVKVQLEPGIQDEQELFRQVCNVDLPVAAAVEAEEEGNEQSGEAEARRRREAFRNAAAATTAYGMMIPTSNPSPVFSLEADKQYRFPFVFVVPSDVALPSCTESETSTNGIVEYTIEAQVEQRSTDFAAPTKARINVPVLQEIDTLVDELDSPQSSQVYCHAEDDDDQDHFATLSATVPKKAFLRNQSVSITVGLKHFTTFQRPNAVIIALIRVTRIQCKGVSYLLSDSVVHYVKADIDVTQDGGLTQTIVRSILIPGTITPTIEINGQLLEVSYKVRVRAQLQETSYELPVVNFPSDFQSLAGMTVEIPIIVGTLPVSSTHTPMSPISPRFVNPFELPDPELLPEDAALDADTESRVKILRKLLRRTSSTGSTQTLPIMSESNDNNLTIDTKKNRRSSNVSLSLRNTGSMLMKTVTSTNTSSNNDASATSNSSNPTTTTTTTTTSTSTTATTTSTDNSTASTSQSPVLVVSPSTTSTSSSSPPKIEDSYRLSVGPSLSSWFDQHYLSTTTPREHIPTSSTSNDGSSPTYPNNDNNMDPPPLVIRLSSSSHASPALEEPKQPNDHTTSMLQQEEEHPPMISVPPLLKSQDPQRRKKEDQERQMADHLEQSQLDQRHMDGNTYYFYIFDDSEDEDEEEEGEVQTTPTGFLKPNSSTNNLGASEARISMDKPSRQPLEVSTFIDKPDQVTDSEEDSSDEDEDEDLLDIISRRDRRIASRMGGGARS</sequence>
<dbReference type="InterPro" id="IPR014752">
    <property type="entry name" value="Arrestin-like_C"/>
</dbReference>
<dbReference type="Gene3D" id="2.60.40.640">
    <property type="match status" value="1"/>
</dbReference>
<dbReference type="InterPro" id="IPR011022">
    <property type="entry name" value="Arrestin_C-like"/>
</dbReference>
<feature type="compositionally biased region" description="Low complexity" evidence="1">
    <location>
        <begin position="472"/>
        <end position="539"/>
    </location>
</feature>
<feature type="compositionally biased region" description="Acidic residues" evidence="1">
    <location>
        <begin position="683"/>
        <end position="695"/>
    </location>
</feature>
<reference evidence="3 4" key="1">
    <citation type="submission" date="2023-03" db="EMBL/GenBank/DDBJ databases">
        <title>Genome sequence of Lichtheimia ornata CBS 291.66.</title>
        <authorList>
            <person name="Mohabir J.T."/>
            <person name="Shea T.P."/>
            <person name="Kurbessoian T."/>
            <person name="Berby B."/>
            <person name="Fontaine J."/>
            <person name="Livny J."/>
            <person name="Gnirke A."/>
            <person name="Stajich J.E."/>
            <person name="Cuomo C.A."/>
        </authorList>
    </citation>
    <scope>NUCLEOTIDE SEQUENCE [LARGE SCALE GENOMIC DNA]</scope>
    <source>
        <strain evidence="3">CBS 291.66</strain>
    </source>
</reference>
<feature type="compositionally biased region" description="Polar residues" evidence="1">
    <location>
        <begin position="696"/>
        <end position="714"/>
    </location>
</feature>
<comment type="caution">
    <text evidence="3">The sequence shown here is derived from an EMBL/GenBank/DDBJ whole genome shotgun (WGS) entry which is preliminary data.</text>
</comment>
<dbReference type="Pfam" id="PF02752">
    <property type="entry name" value="Arrestin_C"/>
    <property type="match status" value="1"/>
</dbReference>
<feature type="compositionally biased region" description="Polar residues" evidence="1">
    <location>
        <begin position="424"/>
        <end position="445"/>
    </location>
</feature>
<organism evidence="3 4">
    <name type="scientific">Lichtheimia ornata</name>
    <dbReference type="NCBI Taxonomy" id="688661"/>
    <lineage>
        <taxon>Eukaryota</taxon>
        <taxon>Fungi</taxon>
        <taxon>Fungi incertae sedis</taxon>
        <taxon>Mucoromycota</taxon>
        <taxon>Mucoromycotina</taxon>
        <taxon>Mucoromycetes</taxon>
        <taxon>Mucorales</taxon>
        <taxon>Lichtheimiaceae</taxon>
        <taxon>Lichtheimia</taxon>
    </lineage>
</organism>
<dbReference type="InterPro" id="IPR011021">
    <property type="entry name" value="Arrestin-like_N"/>
</dbReference>
<evidence type="ECO:0000256" key="1">
    <source>
        <dbReference type="SAM" id="MobiDB-lite"/>
    </source>
</evidence>
<feature type="domain" description="Arrestin C-terminal-like" evidence="2">
    <location>
        <begin position="223"/>
        <end position="373"/>
    </location>
</feature>
<accession>A0AAD7Y1J4</accession>
<dbReference type="SMART" id="SM01017">
    <property type="entry name" value="Arrestin_C"/>
    <property type="match status" value="1"/>
</dbReference>
<evidence type="ECO:0000313" key="3">
    <source>
        <dbReference type="EMBL" id="KAJ8661431.1"/>
    </source>
</evidence>
<feature type="compositionally biased region" description="Basic and acidic residues" evidence="1">
    <location>
        <begin position="645"/>
        <end position="671"/>
    </location>
</feature>
<dbReference type="EMBL" id="JARTCD010000008">
    <property type="protein sequence ID" value="KAJ8661431.1"/>
    <property type="molecule type" value="Genomic_DNA"/>
</dbReference>
<dbReference type="RefSeq" id="XP_058346344.1">
    <property type="nucleotide sequence ID" value="XM_058482777.1"/>
</dbReference>
<protein>
    <recommendedName>
        <fullName evidence="2">Arrestin C-terminal-like domain-containing protein</fullName>
    </recommendedName>
</protein>